<sequence>MAPGRQYEVPYGGGSKASLLISQNTQDASSRRSMLPRRRIVGVCLVVLAFLLVPAQIFDRAPPIIGHKMCNWLGVCDYDRRSWPQDHLRDVIDAVTEPEDLSQDPRVMHEIPQYVIDYAPLVHLFSGEQFWPCDIAEHLFHVTPELNYTPVQGRLQYSNLTNLDQLNSFEHGRHVYLTSNDNVEDRPEWLGGEKNIPDEFDYDGGDDNEDDAKIESLTKIRKRHGGGRSNAPAVLVTVNKGKGIVDAFWFFFYSYNLGNKVFNIRWGNHVGDWEHTLVRFQHGEPKLLFFSEHNFGEAYSYGAVEKIGRRPVVYSATGSHAMYGTPGLHPYVLPLGILHDETDRGPLWDPALNSHTYTYNHLTDTLRPSNYTPQAPTQWFYFAGKWGDKAYPADDDRQYGLDGLYHYVSGPLGPRFKHLSRRKVCQGSYADPCVIKHWLDPNEVKVLPGLDEGEGPEDPYLRPPPRGDE</sequence>
<dbReference type="EMBL" id="JAFEKC020000004">
    <property type="protein sequence ID" value="KAK0514962.1"/>
    <property type="molecule type" value="Genomic_DNA"/>
</dbReference>
<dbReference type="InterPro" id="IPR009291">
    <property type="entry name" value="Vps62"/>
</dbReference>
<dbReference type="AlphaFoldDB" id="A0AA39V3X0"/>
<dbReference type="Pfam" id="PF06101">
    <property type="entry name" value="Vps62"/>
    <property type="match status" value="1"/>
</dbReference>
<dbReference type="PANTHER" id="PTHR48172">
    <property type="match status" value="1"/>
</dbReference>
<keyword evidence="2" id="KW-1133">Transmembrane helix</keyword>
<dbReference type="PANTHER" id="PTHR48172:SF2">
    <property type="entry name" value="VACUOLAR PROTEIN SORTING PROTEIN 62"/>
    <property type="match status" value="1"/>
</dbReference>
<accession>A0AA39V3X0</accession>
<protein>
    <recommendedName>
        <fullName evidence="5">Vacuolar protein sorting-associated protein TDA6</fullName>
    </recommendedName>
</protein>
<keyword evidence="4" id="KW-1185">Reference proteome</keyword>
<evidence type="ECO:0000313" key="3">
    <source>
        <dbReference type="EMBL" id="KAK0514962.1"/>
    </source>
</evidence>
<comment type="caution">
    <text evidence="3">The sequence shown here is derived from an EMBL/GenBank/DDBJ whole genome shotgun (WGS) entry which is preliminary data.</text>
</comment>
<keyword evidence="2" id="KW-0812">Transmembrane</keyword>
<dbReference type="Proteomes" id="UP001166286">
    <property type="component" value="Unassembled WGS sequence"/>
</dbReference>
<organism evidence="3 4">
    <name type="scientific">Cladonia borealis</name>
    <dbReference type="NCBI Taxonomy" id="184061"/>
    <lineage>
        <taxon>Eukaryota</taxon>
        <taxon>Fungi</taxon>
        <taxon>Dikarya</taxon>
        <taxon>Ascomycota</taxon>
        <taxon>Pezizomycotina</taxon>
        <taxon>Lecanoromycetes</taxon>
        <taxon>OSLEUM clade</taxon>
        <taxon>Lecanoromycetidae</taxon>
        <taxon>Lecanorales</taxon>
        <taxon>Lecanorineae</taxon>
        <taxon>Cladoniaceae</taxon>
        <taxon>Cladonia</taxon>
    </lineage>
</organism>
<feature type="transmembrane region" description="Helical" evidence="2">
    <location>
        <begin position="40"/>
        <end position="58"/>
    </location>
</feature>
<evidence type="ECO:0000313" key="4">
    <source>
        <dbReference type="Proteomes" id="UP001166286"/>
    </source>
</evidence>
<evidence type="ECO:0008006" key="5">
    <source>
        <dbReference type="Google" id="ProtNLM"/>
    </source>
</evidence>
<name>A0AA39V3X0_9LECA</name>
<gene>
    <name evidence="3" type="ORF">JMJ35_002341</name>
</gene>
<reference evidence="3" key="1">
    <citation type="submission" date="2023-03" db="EMBL/GenBank/DDBJ databases">
        <title>Complete genome of Cladonia borealis.</title>
        <authorList>
            <person name="Park H."/>
        </authorList>
    </citation>
    <scope>NUCLEOTIDE SEQUENCE</scope>
    <source>
        <strain evidence="3">ANT050790</strain>
    </source>
</reference>
<feature type="region of interest" description="Disordered" evidence="1">
    <location>
        <begin position="447"/>
        <end position="469"/>
    </location>
</feature>
<proteinExistence type="predicted"/>
<evidence type="ECO:0000256" key="2">
    <source>
        <dbReference type="SAM" id="Phobius"/>
    </source>
</evidence>
<keyword evidence="2" id="KW-0472">Membrane</keyword>
<evidence type="ECO:0000256" key="1">
    <source>
        <dbReference type="SAM" id="MobiDB-lite"/>
    </source>
</evidence>